<dbReference type="AlphaFoldDB" id="A0A1J6HML0"/>
<dbReference type="Proteomes" id="UP000182985">
    <property type="component" value="Unassembled WGS sequence"/>
</dbReference>
<dbReference type="GO" id="GO:0022857">
    <property type="term" value="F:transmembrane transporter activity"/>
    <property type="evidence" value="ECO:0007669"/>
    <property type="project" value="InterPro"/>
</dbReference>
<sequence>MSESQSGACSNGSPPILFLAGMFVSNVGRNAYFVCMTWIVLGSTNSVRSVTVLLLTGTLAQFLSSGIIGFLADATDRRRLAIGLDLARAVIVVLTGLPVAVDAGVPGLYLSVALFSVADRGYLSAMQSIIPFLTGKERAVNTNSASYLMMQSGTFVGALFSGFLLHYLPYDLAISSLGIVFCLSAVITFLMRLPAFLRPVYGKCDGQWKHYISIRHWSENNQGVAVLCYSLVFGVGTVINALLAAYVLKVLSGDAFLFGRLESAWALGAVLVCLVLSVGPRMRAPLPELPFCLLMSGIGLILLWMFPNALSAGITLLVLGGFYNLGRISMDVQIQRTVDIASIGRAKGVINTVATGCGLFIYTLIWLNGDRLASSSVIAIYGLVVGTVGGLALTAPRTKFKAHRPGRGDHR</sequence>
<comment type="caution">
    <text evidence="7">The sequence shown here is derived from an EMBL/GenBank/DDBJ whole genome shotgun (WGS) entry which is preliminary data.</text>
</comment>
<gene>
    <name evidence="7" type="ORF">BLA27_06850</name>
</gene>
<dbReference type="OrthoDB" id="8050518at2"/>
<dbReference type="GO" id="GO:0005886">
    <property type="term" value="C:plasma membrane"/>
    <property type="evidence" value="ECO:0007669"/>
    <property type="project" value="UniProtKB-SubCell"/>
</dbReference>
<keyword evidence="5 6" id="KW-0472">Membrane</keyword>
<feature type="transmembrane region" description="Helical" evidence="6">
    <location>
        <begin position="173"/>
        <end position="193"/>
    </location>
</feature>
<accession>A0A1J6HML0</accession>
<dbReference type="CDD" id="cd06173">
    <property type="entry name" value="MFS_MefA_like"/>
    <property type="match status" value="1"/>
</dbReference>
<comment type="subcellular location">
    <subcellularLocation>
        <location evidence="1">Cell membrane</location>
        <topology evidence="1">Multi-pass membrane protein</topology>
    </subcellularLocation>
</comment>
<evidence type="ECO:0000256" key="2">
    <source>
        <dbReference type="ARBA" id="ARBA00022475"/>
    </source>
</evidence>
<evidence type="ECO:0000256" key="3">
    <source>
        <dbReference type="ARBA" id="ARBA00022692"/>
    </source>
</evidence>
<feature type="transmembrane region" description="Helical" evidence="6">
    <location>
        <begin position="349"/>
        <end position="367"/>
    </location>
</feature>
<feature type="transmembrane region" description="Helical" evidence="6">
    <location>
        <begin position="373"/>
        <end position="395"/>
    </location>
</feature>
<dbReference type="SUPFAM" id="SSF103473">
    <property type="entry name" value="MFS general substrate transporter"/>
    <property type="match status" value="1"/>
</dbReference>
<evidence type="ECO:0000313" key="8">
    <source>
        <dbReference type="Proteomes" id="UP000182985"/>
    </source>
</evidence>
<evidence type="ECO:0000256" key="4">
    <source>
        <dbReference type="ARBA" id="ARBA00022989"/>
    </source>
</evidence>
<proteinExistence type="predicted"/>
<dbReference type="InterPro" id="IPR036259">
    <property type="entry name" value="MFS_trans_sf"/>
</dbReference>
<evidence type="ECO:0008006" key="9">
    <source>
        <dbReference type="Google" id="ProtNLM"/>
    </source>
</evidence>
<feature type="transmembrane region" description="Helical" evidence="6">
    <location>
        <begin position="289"/>
        <end position="306"/>
    </location>
</feature>
<evidence type="ECO:0000313" key="7">
    <source>
        <dbReference type="EMBL" id="OIS94229.1"/>
    </source>
</evidence>
<feature type="transmembrane region" description="Helical" evidence="6">
    <location>
        <begin position="52"/>
        <end position="72"/>
    </location>
</feature>
<feature type="transmembrane region" description="Helical" evidence="6">
    <location>
        <begin position="263"/>
        <end position="282"/>
    </location>
</feature>
<protein>
    <recommendedName>
        <fullName evidence="9">MFS transporter</fullName>
    </recommendedName>
</protein>
<keyword evidence="4 6" id="KW-1133">Transmembrane helix</keyword>
<reference evidence="7 8" key="1">
    <citation type="submission" date="2016-10" db="EMBL/GenBank/DDBJ databases">
        <title>The Draft Genome Sequence of the Potato Rhizosphere Bacteria Ochrobactrum sp. IPA7.2.</title>
        <authorList>
            <person name="Gogoleva N.E."/>
            <person name="Khlopko Y.A."/>
            <person name="Burygin G.L."/>
            <person name="Plotnikov A.O."/>
        </authorList>
    </citation>
    <scope>NUCLEOTIDE SEQUENCE [LARGE SCALE GENOMIC DNA]</scope>
    <source>
        <strain evidence="7 8">IPA7.2</strain>
    </source>
</reference>
<evidence type="ECO:0000256" key="1">
    <source>
        <dbReference type="ARBA" id="ARBA00004651"/>
    </source>
</evidence>
<feature type="transmembrane region" description="Helical" evidence="6">
    <location>
        <begin position="312"/>
        <end position="328"/>
    </location>
</feature>
<dbReference type="PANTHER" id="PTHR23513">
    <property type="entry name" value="INTEGRAL MEMBRANE EFFLUX PROTEIN-RELATED"/>
    <property type="match status" value="1"/>
</dbReference>
<dbReference type="Pfam" id="PF07690">
    <property type="entry name" value="MFS_1"/>
    <property type="match status" value="1"/>
</dbReference>
<dbReference type="InterPro" id="IPR011701">
    <property type="entry name" value="MFS"/>
</dbReference>
<keyword evidence="2" id="KW-1003">Cell membrane</keyword>
<keyword evidence="8" id="KW-1185">Reference proteome</keyword>
<dbReference type="PANTHER" id="PTHR23513:SF6">
    <property type="entry name" value="MAJOR FACILITATOR SUPERFAMILY ASSOCIATED DOMAIN-CONTAINING PROTEIN"/>
    <property type="match status" value="1"/>
</dbReference>
<feature type="transmembrane region" description="Helical" evidence="6">
    <location>
        <begin position="145"/>
        <end position="167"/>
    </location>
</feature>
<organism evidence="7 8">
    <name type="scientific">Brucella cytisi</name>
    <dbReference type="NCBI Taxonomy" id="407152"/>
    <lineage>
        <taxon>Bacteria</taxon>
        <taxon>Pseudomonadati</taxon>
        <taxon>Pseudomonadota</taxon>
        <taxon>Alphaproteobacteria</taxon>
        <taxon>Hyphomicrobiales</taxon>
        <taxon>Brucellaceae</taxon>
        <taxon>Brucella/Ochrobactrum group</taxon>
        <taxon>Brucella</taxon>
    </lineage>
</organism>
<keyword evidence="3 6" id="KW-0812">Transmembrane</keyword>
<dbReference type="EMBL" id="MOEC01000005">
    <property type="protein sequence ID" value="OIS94229.1"/>
    <property type="molecule type" value="Genomic_DNA"/>
</dbReference>
<dbReference type="RefSeq" id="WP_071631046.1">
    <property type="nucleotide sequence ID" value="NZ_MOEC01000005.1"/>
</dbReference>
<feature type="transmembrane region" description="Helical" evidence="6">
    <location>
        <begin position="224"/>
        <end position="248"/>
    </location>
</feature>
<dbReference type="Gene3D" id="1.20.1250.20">
    <property type="entry name" value="MFS general substrate transporter like domains"/>
    <property type="match status" value="1"/>
</dbReference>
<name>A0A1J6HML0_9HYPH</name>
<evidence type="ECO:0000256" key="6">
    <source>
        <dbReference type="SAM" id="Phobius"/>
    </source>
</evidence>
<evidence type="ECO:0000256" key="5">
    <source>
        <dbReference type="ARBA" id="ARBA00023136"/>
    </source>
</evidence>
<feature type="transmembrane region" description="Helical" evidence="6">
    <location>
        <begin position="16"/>
        <end position="40"/>
    </location>
</feature>